<evidence type="ECO:0000259" key="8">
    <source>
        <dbReference type="PROSITE" id="PS50893"/>
    </source>
</evidence>
<dbReference type="SUPFAM" id="SSF52540">
    <property type="entry name" value="P-loop containing nucleoside triphosphate hydrolases"/>
    <property type="match status" value="1"/>
</dbReference>
<dbReference type="Proteomes" id="UP000281112">
    <property type="component" value="Unassembled WGS sequence"/>
</dbReference>
<dbReference type="PROSITE" id="PS50893">
    <property type="entry name" value="ABC_TRANSPORTER_2"/>
    <property type="match status" value="1"/>
</dbReference>
<dbReference type="SMART" id="SM00382">
    <property type="entry name" value="AAA"/>
    <property type="match status" value="1"/>
</dbReference>
<evidence type="ECO:0000256" key="3">
    <source>
        <dbReference type="ARBA" id="ARBA00022741"/>
    </source>
</evidence>
<evidence type="ECO:0000256" key="6">
    <source>
        <dbReference type="ARBA" id="ARBA00023136"/>
    </source>
</evidence>
<dbReference type="CDD" id="cd03228">
    <property type="entry name" value="ABCC_MRP_Like"/>
    <property type="match status" value="1"/>
</dbReference>
<comment type="caution">
    <text evidence="10">The sequence shown here is derived from an EMBL/GenBank/DDBJ whole genome shotgun (WGS) entry which is preliminary data.</text>
</comment>
<feature type="transmembrane region" description="Helical" evidence="7">
    <location>
        <begin position="52"/>
        <end position="72"/>
    </location>
</feature>
<dbReference type="GO" id="GO:0005524">
    <property type="term" value="F:ATP binding"/>
    <property type="evidence" value="ECO:0007669"/>
    <property type="project" value="UniProtKB-KW"/>
</dbReference>
<dbReference type="PROSITE" id="PS50929">
    <property type="entry name" value="ABC_TM1F"/>
    <property type="match status" value="1"/>
</dbReference>
<dbReference type="OrthoDB" id="9806127at2"/>
<dbReference type="InterPro" id="IPR011527">
    <property type="entry name" value="ABC1_TM_dom"/>
</dbReference>
<gene>
    <name evidence="10" type="ORF">EES38_04630</name>
</gene>
<evidence type="ECO:0000256" key="2">
    <source>
        <dbReference type="ARBA" id="ARBA00022692"/>
    </source>
</evidence>
<keyword evidence="11" id="KW-1185">Reference proteome</keyword>
<proteinExistence type="predicted"/>
<dbReference type="InterPro" id="IPR027417">
    <property type="entry name" value="P-loop_NTPase"/>
</dbReference>
<evidence type="ECO:0000256" key="4">
    <source>
        <dbReference type="ARBA" id="ARBA00022840"/>
    </source>
</evidence>
<dbReference type="Gene3D" id="3.40.50.300">
    <property type="entry name" value="P-loop containing nucleotide triphosphate hydrolases"/>
    <property type="match status" value="1"/>
</dbReference>
<keyword evidence="3" id="KW-0547">Nucleotide-binding</keyword>
<dbReference type="InterPro" id="IPR036640">
    <property type="entry name" value="ABC1_TM_sf"/>
</dbReference>
<evidence type="ECO:0000256" key="5">
    <source>
        <dbReference type="ARBA" id="ARBA00022989"/>
    </source>
</evidence>
<feature type="transmembrane region" description="Helical" evidence="7">
    <location>
        <begin position="233"/>
        <end position="250"/>
    </location>
</feature>
<dbReference type="PANTHER" id="PTHR24221:SF653">
    <property type="entry name" value="TRANSPORT ATP-BINDING PROTEIN CYDC"/>
    <property type="match status" value="1"/>
</dbReference>
<dbReference type="GO" id="GO:0034040">
    <property type="term" value="F:ATPase-coupled lipid transmembrane transporter activity"/>
    <property type="evidence" value="ECO:0007669"/>
    <property type="project" value="TreeGrafter"/>
</dbReference>
<dbReference type="AlphaFoldDB" id="A0A3N9THZ0"/>
<dbReference type="InterPro" id="IPR039421">
    <property type="entry name" value="Type_1_exporter"/>
</dbReference>
<evidence type="ECO:0000259" key="9">
    <source>
        <dbReference type="PROSITE" id="PS50929"/>
    </source>
</evidence>
<dbReference type="InterPro" id="IPR003439">
    <property type="entry name" value="ABC_transporter-like_ATP-bd"/>
</dbReference>
<evidence type="ECO:0000256" key="1">
    <source>
        <dbReference type="ARBA" id="ARBA00004651"/>
    </source>
</evidence>
<dbReference type="GO" id="GO:0016887">
    <property type="term" value="F:ATP hydrolysis activity"/>
    <property type="evidence" value="ECO:0007669"/>
    <property type="project" value="InterPro"/>
</dbReference>
<dbReference type="PANTHER" id="PTHR24221">
    <property type="entry name" value="ATP-BINDING CASSETTE SUB-FAMILY B"/>
    <property type="match status" value="1"/>
</dbReference>
<dbReference type="GO" id="GO:0005886">
    <property type="term" value="C:plasma membrane"/>
    <property type="evidence" value="ECO:0007669"/>
    <property type="project" value="UniProtKB-SubCell"/>
</dbReference>
<evidence type="ECO:0000313" key="11">
    <source>
        <dbReference type="Proteomes" id="UP000281112"/>
    </source>
</evidence>
<feature type="transmembrane region" description="Helical" evidence="7">
    <location>
        <begin position="144"/>
        <end position="165"/>
    </location>
</feature>
<evidence type="ECO:0000256" key="7">
    <source>
        <dbReference type="SAM" id="Phobius"/>
    </source>
</evidence>
<name>A0A3N9THZ0_9VIBR</name>
<dbReference type="GO" id="GO:0140359">
    <property type="term" value="F:ABC-type transporter activity"/>
    <property type="evidence" value="ECO:0007669"/>
    <property type="project" value="InterPro"/>
</dbReference>
<reference evidence="10 11" key="1">
    <citation type="submission" date="2018-11" db="EMBL/GenBank/DDBJ databases">
        <title>Vibrio LJC006 sp. nov., isolated from seawater during the bloom of the enteromorpha.</title>
        <authorList>
            <person name="Liang J."/>
        </authorList>
    </citation>
    <scope>NUCLEOTIDE SEQUENCE [LARGE SCALE GENOMIC DNA]</scope>
    <source>
        <strain evidence="10 11">LJC006</strain>
    </source>
</reference>
<protein>
    <submittedName>
        <fullName evidence="10">ATP-binding cassette domain-containing protein</fullName>
    </submittedName>
</protein>
<dbReference type="Pfam" id="PF00005">
    <property type="entry name" value="ABC_tran"/>
    <property type="match status" value="1"/>
</dbReference>
<organism evidence="10 11">
    <name type="scientific">Vibrio viridaestus</name>
    <dbReference type="NCBI Taxonomy" id="2487322"/>
    <lineage>
        <taxon>Bacteria</taxon>
        <taxon>Pseudomonadati</taxon>
        <taxon>Pseudomonadota</taxon>
        <taxon>Gammaproteobacteria</taxon>
        <taxon>Vibrionales</taxon>
        <taxon>Vibrionaceae</taxon>
        <taxon>Vibrio</taxon>
    </lineage>
</organism>
<dbReference type="SUPFAM" id="SSF90123">
    <property type="entry name" value="ABC transporter transmembrane region"/>
    <property type="match status" value="1"/>
</dbReference>
<evidence type="ECO:0000313" key="10">
    <source>
        <dbReference type="EMBL" id="RQW63897.1"/>
    </source>
</evidence>
<keyword evidence="2 7" id="KW-0812">Transmembrane</keyword>
<feature type="transmembrane region" description="Helical" evidence="7">
    <location>
        <begin position="15"/>
        <end position="40"/>
    </location>
</feature>
<dbReference type="InterPro" id="IPR003593">
    <property type="entry name" value="AAA+_ATPase"/>
</dbReference>
<keyword evidence="6 7" id="KW-0472">Membrane</keyword>
<sequence>MESWFEFTKYRKKNLFYFQLFSIFANILLLVMPIYSLQIYGRVLTSQSIDTLIYIVMIVIFFVCIQSLMDYARQQILNNLSLVYDSTFDQVMLNSSITSSKNLIKQHQLAKTYISSPFHRHLADLPWTLIFTVVMFILHPYIGYYALISLITISLISGLSLYITYKKSSVFKKFATNQNILLSGILSKKNSSKLHLISEKATKKWKQKNERVLDLEYLTKGFSNKSQFIIKSFRMLVQVGIYALCAFLVIKGEIMSGSLLASSILLGRILAPVDQGTNHLFSWLEAKSAFEEVDLFLKEKKREENLKINIEAIDILVDKVTLNNSEGKPIIKNLGFNLKKGSALQVIGLSGSGKSTLLKICAGCVTPDEGGIRINGVSINKISQDSLTNKVSYLGQRPELIKTTLADNICGFETINENSEDILWASKAANCIPFISKLSNGFSTNVGSGEQYFSESEVQRIALAGALYKKPRLIILDEPTTSLDNQSKEIFLNTLIELKKSGSTIIFTSLDNDMSKLSDYIIEIKDGSLVKAFENKSSNSNSDSLVRHISSSTVKF</sequence>
<accession>A0A3N9THZ0</accession>
<dbReference type="Gene3D" id="1.20.1560.10">
    <property type="entry name" value="ABC transporter type 1, transmembrane domain"/>
    <property type="match status" value="1"/>
</dbReference>
<keyword evidence="5 7" id="KW-1133">Transmembrane helix</keyword>
<feature type="domain" description="ABC transmembrane type-1" evidence="9">
    <location>
        <begin position="20"/>
        <end position="275"/>
    </location>
</feature>
<comment type="subcellular location">
    <subcellularLocation>
        <location evidence="1">Cell membrane</location>
        <topology evidence="1">Multi-pass membrane protein</topology>
    </subcellularLocation>
</comment>
<dbReference type="EMBL" id="RJVQ01000002">
    <property type="protein sequence ID" value="RQW63897.1"/>
    <property type="molecule type" value="Genomic_DNA"/>
</dbReference>
<dbReference type="RefSeq" id="WP_124936017.1">
    <property type="nucleotide sequence ID" value="NZ_RJVQ01000002.1"/>
</dbReference>
<keyword evidence="4 10" id="KW-0067">ATP-binding</keyword>
<feature type="domain" description="ABC transporter" evidence="8">
    <location>
        <begin position="310"/>
        <end position="551"/>
    </location>
</feature>